<evidence type="ECO:0000256" key="4">
    <source>
        <dbReference type="ARBA" id="ARBA00022685"/>
    </source>
</evidence>
<keyword evidence="5 12" id="KW-0479">Metal-binding</keyword>
<keyword evidence="13" id="KW-0964">Secreted</keyword>
<evidence type="ECO:0000256" key="12">
    <source>
        <dbReference type="PIRSR" id="PIRSR601384-2"/>
    </source>
</evidence>
<dbReference type="GO" id="GO:0046872">
    <property type="term" value="F:metal ion binding"/>
    <property type="evidence" value="ECO:0007669"/>
    <property type="project" value="UniProtKB-KW"/>
</dbReference>
<dbReference type="InterPro" id="IPR050414">
    <property type="entry name" value="Fungal_M35_metalloproteases"/>
</dbReference>
<feature type="chain" id="PRO_5013334664" description="Neutral protease 2" evidence="14">
    <location>
        <begin position="16"/>
        <end position="347"/>
    </location>
</feature>
<dbReference type="Proteomes" id="UP000076881">
    <property type="component" value="Unassembled WGS sequence"/>
</dbReference>
<comment type="catalytic activity">
    <reaction evidence="1 13">
        <text>Preferential cleavage of bonds with hydrophobic residues in P1'. Also 3-Asn-|-Gln-4 and 8-Gly-|-Ser-9 bonds in insulin B chain.</text>
        <dbReference type="EC" id="3.4.24.39"/>
    </reaction>
</comment>
<name>A0A168KI15_CORDF</name>
<dbReference type="GO" id="GO:0004222">
    <property type="term" value="F:metalloendopeptidase activity"/>
    <property type="evidence" value="ECO:0007669"/>
    <property type="project" value="InterPro"/>
</dbReference>
<comment type="similarity">
    <text evidence="2 13">Belongs to the peptidase M35 family.</text>
</comment>
<accession>A0A168KI15</accession>
<proteinExistence type="inferred from homology"/>
<keyword evidence="6 14" id="KW-0732">Signal</keyword>
<dbReference type="InterPro" id="IPR024079">
    <property type="entry name" value="MetalloPept_cat_dom_sf"/>
</dbReference>
<feature type="binding site" evidence="12">
    <location>
        <position position="313"/>
    </location>
    <ligand>
        <name>Zn(2+)</name>
        <dbReference type="ChEBI" id="CHEBI:29105"/>
        <note>catalytic</note>
    </ligand>
</feature>
<evidence type="ECO:0000256" key="5">
    <source>
        <dbReference type="ARBA" id="ARBA00022723"/>
    </source>
</evidence>
<feature type="binding site" evidence="12">
    <location>
        <position position="304"/>
    </location>
    <ligand>
        <name>Zn(2+)</name>
        <dbReference type="ChEBI" id="CHEBI:29105"/>
        <note>catalytic</note>
    </ligand>
</feature>
<reference evidence="15 16" key="1">
    <citation type="journal article" date="2016" name="Genome Biol. Evol.">
        <title>Divergent and convergent evolution of fungal pathogenicity.</title>
        <authorList>
            <person name="Shang Y."/>
            <person name="Xiao G."/>
            <person name="Zheng P."/>
            <person name="Cen K."/>
            <person name="Zhan S."/>
            <person name="Wang C."/>
        </authorList>
    </citation>
    <scope>NUCLEOTIDE SEQUENCE [LARGE SCALE GENOMIC DNA]</scope>
    <source>
        <strain evidence="15 16">RCEF 1005</strain>
    </source>
</reference>
<evidence type="ECO:0000256" key="13">
    <source>
        <dbReference type="RuleBase" id="RU361126"/>
    </source>
</evidence>
<feature type="binding site" evidence="12">
    <location>
        <position position="300"/>
    </location>
    <ligand>
        <name>Zn(2+)</name>
        <dbReference type="ChEBI" id="CHEBI:29105"/>
        <note>catalytic</note>
    </ligand>
</feature>
<dbReference type="EMBL" id="AZHF01000001">
    <property type="protein sequence ID" value="OAA81724.1"/>
    <property type="molecule type" value="Genomic_DNA"/>
</dbReference>
<evidence type="ECO:0000256" key="10">
    <source>
        <dbReference type="ARBA" id="ARBA00023145"/>
    </source>
</evidence>
<comment type="subcellular location">
    <subcellularLocation>
        <location evidence="13">Secreted</location>
    </subcellularLocation>
</comment>
<dbReference type="SUPFAM" id="SSF55486">
    <property type="entry name" value="Metalloproteases ('zincins'), catalytic domain"/>
    <property type="match status" value="1"/>
</dbReference>
<evidence type="ECO:0000256" key="7">
    <source>
        <dbReference type="ARBA" id="ARBA00022801"/>
    </source>
</evidence>
<keyword evidence="7 13" id="KW-0378">Hydrolase</keyword>
<dbReference type="PANTHER" id="PTHR37016">
    <property type="match status" value="1"/>
</dbReference>
<evidence type="ECO:0000256" key="9">
    <source>
        <dbReference type="ARBA" id="ARBA00023049"/>
    </source>
</evidence>
<feature type="active site" evidence="11">
    <location>
        <position position="301"/>
    </location>
</feature>
<gene>
    <name evidence="15" type="ORF">LEL_01269</name>
</gene>
<organism evidence="15 16">
    <name type="scientific">Akanthomyces lecanii RCEF 1005</name>
    <dbReference type="NCBI Taxonomy" id="1081108"/>
    <lineage>
        <taxon>Eukaryota</taxon>
        <taxon>Fungi</taxon>
        <taxon>Dikarya</taxon>
        <taxon>Ascomycota</taxon>
        <taxon>Pezizomycotina</taxon>
        <taxon>Sordariomycetes</taxon>
        <taxon>Hypocreomycetidae</taxon>
        <taxon>Hypocreales</taxon>
        <taxon>Cordycipitaceae</taxon>
        <taxon>Akanthomyces</taxon>
        <taxon>Cordyceps confragosa</taxon>
    </lineage>
</organism>
<keyword evidence="9 13" id="KW-0482">Metalloprotease</keyword>
<dbReference type="STRING" id="1081108.A0A168KI15"/>
<evidence type="ECO:0000256" key="11">
    <source>
        <dbReference type="PIRSR" id="PIRSR601384-1"/>
    </source>
</evidence>
<dbReference type="Gene3D" id="2.60.40.2970">
    <property type="match status" value="1"/>
</dbReference>
<dbReference type="PRINTS" id="PR00768">
    <property type="entry name" value="DEUTEROLYSIN"/>
</dbReference>
<protein>
    <recommendedName>
        <fullName evidence="13">Neutral protease 2</fullName>
        <ecNumber evidence="13">3.4.24.39</ecNumber>
    </recommendedName>
    <alternativeName>
        <fullName evidence="13">Deuterolysin</fullName>
    </alternativeName>
</protein>
<comment type="function">
    <text evidence="13">Secreted metalloproteinase that allows assimilation of proteinaceous substrates. Shows high activities on basic nuclear substrates such as histone and protamine.</text>
</comment>
<evidence type="ECO:0000313" key="16">
    <source>
        <dbReference type="Proteomes" id="UP000076881"/>
    </source>
</evidence>
<dbReference type="InterPro" id="IPR001384">
    <property type="entry name" value="Peptidase_M35"/>
</dbReference>
<keyword evidence="16" id="KW-1185">Reference proteome</keyword>
<evidence type="ECO:0000256" key="6">
    <source>
        <dbReference type="ARBA" id="ARBA00022729"/>
    </source>
</evidence>
<keyword evidence="8 12" id="KW-0862">Zinc</keyword>
<dbReference type="EC" id="3.4.24.39" evidence="13"/>
<comment type="cofactor">
    <cofactor evidence="12 13">
        <name>Zn(2+)</name>
        <dbReference type="ChEBI" id="CHEBI:29105"/>
    </cofactor>
    <text evidence="12 13">Binds 1 zinc ion per subunit.</text>
</comment>
<dbReference type="AlphaFoldDB" id="A0A168KI15"/>
<dbReference type="GO" id="GO:0005576">
    <property type="term" value="C:extracellular region"/>
    <property type="evidence" value="ECO:0007669"/>
    <property type="project" value="UniProtKB-SubCell"/>
</dbReference>
<dbReference type="CDD" id="cd11008">
    <property type="entry name" value="M35_deuterolysin_like"/>
    <property type="match status" value="1"/>
</dbReference>
<dbReference type="PANTHER" id="PTHR37016:SF2">
    <property type="entry name" value="NEUTRAL PROTEASE 2 HOMOLOG SNOG_02177"/>
    <property type="match status" value="1"/>
</dbReference>
<feature type="signal peptide" evidence="14">
    <location>
        <begin position="1"/>
        <end position="15"/>
    </location>
</feature>
<keyword evidence="4 13" id="KW-0165">Cleavage on pair of basic residues</keyword>
<evidence type="ECO:0000256" key="1">
    <source>
        <dbReference type="ARBA" id="ARBA00001187"/>
    </source>
</evidence>
<evidence type="ECO:0000256" key="14">
    <source>
        <dbReference type="SAM" id="SignalP"/>
    </source>
</evidence>
<dbReference type="GO" id="GO:0006508">
    <property type="term" value="P:proteolysis"/>
    <property type="evidence" value="ECO:0007669"/>
    <property type="project" value="UniProtKB-KW"/>
</dbReference>
<evidence type="ECO:0000313" key="15">
    <source>
        <dbReference type="EMBL" id="OAA81724.1"/>
    </source>
</evidence>
<keyword evidence="3 13" id="KW-0645">Protease</keyword>
<evidence type="ECO:0000256" key="3">
    <source>
        <dbReference type="ARBA" id="ARBA00022670"/>
    </source>
</evidence>
<dbReference type="OrthoDB" id="412874at2759"/>
<evidence type="ECO:0000256" key="8">
    <source>
        <dbReference type="ARBA" id="ARBA00022833"/>
    </source>
</evidence>
<dbReference type="Pfam" id="PF02102">
    <property type="entry name" value="Peptidase_M35"/>
    <property type="match status" value="1"/>
</dbReference>
<comment type="caution">
    <text evidence="15">The sequence shown here is derived from an EMBL/GenBank/DDBJ whole genome shotgun (WGS) entry which is preliminary data.</text>
</comment>
<evidence type="ECO:0000256" key="2">
    <source>
        <dbReference type="ARBA" id="ARBA00010279"/>
    </source>
</evidence>
<keyword evidence="10" id="KW-0865">Zymogen</keyword>
<dbReference type="Gene3D" id="3.40.390.10">
    <property type="entry name" value="Collagenase (Catalytic Domain)"/>
    <property type="match status" value="1"/>
</dbReference>
<sequence>MKFLSVLTGAASVSAVALRDVSKGQLDVTLQAVGNSQVKATVQNNGKDDISLLKPGSIFDSSAVQKVKVTTGDHAVPFLGIKKRISTSKIQDSAIQRIPAGQSIEISIDVAQAHDLSTGGKFSVNAAGSLSVVGQDGITGAVPYKSNTVEVSVDGRHAAAARHAFAQTMKRSVVQSDCQGQKLQVTQTALRNCQQLATAAGRAASSGSANKMQEYFKASDSQTRQEVAGVFSRVARECSSTSSGVAQYYCSDVGNDCGGNVLAYTVPSESYMVYCDLYFDDLPAVTRECHAQDQATTNIHEDTHLSQIQGTDDLGYGYDAVQGLSANQELNNADTYALFANAIYAGC</sequence>